<feature type="domain" description="Class II aldolase/adducin N-terminal" evidence="3">
    <location>
        <begin position="8"/>
        <end position="186"/>
    </location>
</feature>
<evidence type="ECO:0000256" key="2">
    <source>
        <dbReference type="ARBA" id="ARBA00023239"/>
    </source>
</evidence>
<dbReference type="GO" id="GO:0005829">
    <property type="term" value="C:cytosol"/>
    <property type="evidence" value="ECO:0007669"/>
    <property type="project" value="TreeGrafter"/>
</dbReference>
<dbReference type="InterPro" id="IPR036409">
    <property type="entry name" value="Aldolase_II/adducin_N_sf"/>
</dbReference>
<comment type="caution">
    <text evidence="4">The sequence shown here is derived from an EMBL/GenBank/DDBJ whole genome shotgun (WGS) entry which is preliminary data.</text>
</comment>
<keyword evidence="2" id="KW-0456">Lyase</keyword>
<accession>A0A0P6XHR6</accession>
<evidence type="ECO:0000313" key="5">
    <source>
        <dbReference type="Proteomes" id="UP000050544"/>
    </source>
</evidence>
<dbReference type="RefSeq" id="WP_054521468.1">
    <property type="nucleotide sequence ID" value="NZ_LGKO01000004.1"/>
</dbReference>
<dbReference type="GO" id="GO:0016832">
    <property type="term" value="F:aldehyde-lyase activity"/>
    <property type="evidence" value="ECO:0007669"/>
    <property type="project" value="TreeGrafter"/>
</dbReference>
<dbReference type="EMBL" id="LGKO01000004">
    <property type="protein sequence ID" value="KPL83089.1"/>
    <property type="molecule type" value="Genomic_DNA"/>
</dbReference>
<dbReference type="GO" id="GO:0019323">
    <property type="term" value="P:pentose catabolic process"/>
    <property type="evidence" value="ECO:0007669"/>
    <property type="project" value="TreeGrafter"/>
</dbReference>
<keyword evidence="5" id="KW-1185">Reference proteome</keyword>
<dbReference type="InterPro" id="IPR001303">
    <property type="entry name" value="Aldolase_II/adducin_N"/>
</dbReference>
<evidence type="ECO:0000313" key="4">
    <source>
        <dbReference type="EMBL" id="KPL83089.1"/>
    </source>
</evidence>
<gene>
    <name evidence="4" type="ORF">SE15_07335</name>
</gene>
<dbReference type="STRING" id="869279.SE15_07335"/>
<reference evidence="4 5" key="1">
    <citation type="submission" date="2015-07" db="EMBL/GenBank/DDBJ databases">
        <title>Whole genome sequence of Thermanaerothrix daxensis DSM 23592.</title>
        <authorList>
            <person name="Hemp J."/>
            <person name="Ward L.M."/>
            <person name="Pace L.A."/>
            <person name="Fischer W.W."/>
        </authorList>
    </citation>
    <scope>NUCLEOTIDE SEQUENCE [LARGE SCALE GENOMIC DNA]</scope>
    <source>
        <strain evidence="4 5">GNS-1</strain>
    </source>
</reference>
<dbReference type="OrthoDB" id="9794581at2"/>
<dbReference type="InterPro" id="IPR050197">
    <property type="entry name" value="Aldolase_class_II_sugar_metab"/>
</dbReference>
<dbReference type="Pfam" id="PF00596">
    <property type="entry name" value="Aldolase_II"/>
    <property type="match status" value="1"/>
</dbReference>
<proteinExistence type="predicted"/>
<organism evidence="4 5">
    <name type="scientific">Thermanaerothrix daxensis</name>
    <dbReference type="NCBI Taxonomy" id="869279"/>
    <lineage>
        <taxon>Bacteria</taxon>
        <taxon>Bacillati</taxon>
        <taxon>Chloroflexota</taxon>
        <taxon>Anaerolineae</taxon>
        <taxon>Anaerolineales</taxon>
        <taxon>Anaerolineaceae</taxon>
        <taxon>Thermanaerothrix</taxon>
    </lineage>
</organism>
<protein>
    <recommendedName>
        <fullName evidence="3">Class II aldolase/adducin N-terminal domain-containing protein</fullName>
    </recommendedName>
</protein>
<dbReference type="PANTHER" id="PTHR22789">
    <property type="entry name" value="FUCULOSE PHOSPHATE ALDOLASE"/>
    <property type="match status" value="1"/>
</dbReference>
<dbReference type="SUPFAM" id="SSF53639">
    <property type="entry name" value="AraD/HMP-PK domain-like"/>
    <property type="match status" value="1"/>
</dbReference>
<dbReference type="Gene3D" id="3.40.225.10">
    <property type="entry name" value="Class II aldolase/adducin N-terminal domain"/>
    <property type="match status" value="1"/>
</dbReference>
<dbReference type="AlphaFoldDB" id="A0A0P6XHR6"/>
<sequence>MLLKDLREQIVIIGNRMAADGLAHTGQGNISAMDPESGLIAITPSAIPYHLRTPEDIVVIDLNRKILEGKWQPTSEIALHLRFYQTRPDVKAVIHTHAPYASVFGIVHEPIPMVLIESATALSGPVPVAPYARPGSEEVAEVTQKAMGESGVACVMANHGLVTVGTNLEQAYGATLAAETSARLVILARAMGGQVKTLDEAECKALHESYLSRYGPKPISR</sequence>
<dbReference type="SMART" id="SM01007">
    <property type="entry name" value="Aldolase_II"/>
    <property type="match status" value="1"/>
</dbReference>
<dbReference type="GO" id="GO:0046872">
    <property type="term" value="F:metal ion binding"/>
    <property type="evidence" value="ECO:0007669"/>
    <property type="project" value="UniProtKB-KW"/>
</dbReference>
<keyword evidence="1" id="KW-0479">Metal-binding</keyword>
<dbReference type="PANTHER" id="PTHR22789:SF0">
    <property type="entry name" value="3-OXO-TETRONATE 4-PHOSPHATE DECARBOXYLASE-RELATED"/>
    <property type="match status" value="1"/>
</dbReference>
<dbReference type="Proteomes" id="UP000050544">
    <property type="component" value="Unassembled WGS sequence"/>
</dbReference>
<evidence type="ECO:0000259" key="3">
    <source>
        <dbReference type="SMART" id="SM01007"/>
    </source>
</evidence>
<name>A0A0P6XHR6_9CHLR</name>
<evidence type="ECO:0000256" key="1">
    <source>
        <dbReference type="ARBA" id="ARBA00022723"/>
    </source>
</evidence>